<organism evidence="2 3">
    <name type="scientific">Toxoplasma gondii FOU</name>
    <dbReference type="NCBI Taxonomy" id="943167"/>
    <lineage>
        <taxon>Eukaryota</taxon>
        <taxon>Sar</taxon>
        <taxon>Alveolata</taxon>
        <taxon>Apicomplexa</taxon>
        <taxon>Conoidasida</taxon>
        <taxon>Coccidia</taxon>
        <taxon>Eucoccidiorida</taxon>
        <taxon>Eimeriorina</taxon>
        <taxon>Sarcocystidae</taxon>
        <taxon>Toxoplasma</taxon>
    </lineage>
</organism>
<evidence type="ECO:0000313" key="3">
    <source>
        <dbReference type="Proteomes" id="UP000028838"/>
    </source>
</evidence>
<accession>A0A086LAP9</accession>
<proteinExistence type="predicted"/>
<dbReference type="GO" id="GO:0005524">
    <property type="term" value="F:ATP binding"/>
    <property type="evidence" value="ECO:0007669"/>
    <property type="project" value="InterPro"/>
</dbReference>
<dbReference type="VEuPathDB" id="ToxoDB:TGFOU_403660"/>
<gene>
    <name evidence="2" type="ORF">TGFOU_403660</name>
</gene>
<feature type="domain" description="ATPase dynein-related AAA" evidence="1">
    <location>
        <begin position="5"/>
        <end position="143"/>
    </location>
</feature>
<dbReference type="GO" id="GO:0016887">
    <property type="term" value="F:ATP hydrolysis activity"/>
    <property type="evidence" value="ECO:0007669"/>
    <property type="project" value="InterPro"/>
</dbReference>
<feature type="non-terminal residue" evidence="2">
    <location>
        <position position="1"/>
    </location>
</feature>
<dbReference type="Pfam" id="PF07728">
    <property type="entry name" value="AAA_5"/>
    <property type="match status" value="1"/>
</dbReference>
<name>A0A086LAP9_TOXGO</name>
<reference evidence="2 3" key="1">
    <citation type="submission" date="2014-07" db="EMBL/GenBank/DDBJ databases">
        <authorList>
            <person name="Sibley D."/>
            <person name="Venepally P."/>
            <person name="Karamycheva S."/>
            <person name="Hadjithomas M."/>
            <person name="Khan A."/>
            <person name="Brunk B."/>
            <person name="Roos D."/>
            <person name="Caler E."/>
            <person name="Lorenzi H."/>
        </authorList>
    </citation>
    <scope>NUCLEOTIDE SEQUENCE [LARGE SCALE GENOMIC DNA]</scope>
    <source>
        <strain evidence="2 3">FOU</strain>
    </source>
</reference>
<sequence length="186" mass="21223">VRHCLFVLGPPGCSKSCVWKTLNKALISLGQEAVFEALNPKAISSSELYGYMTPSKEWKDGAIAVVMRNMSKERGRFKSTQLHKWIVLDGDIDAEWIESMNTVMDDNKVLTLVSNERIPFTNTMRMLFEVADMKHASPATVSRGGVLFINENDVGWKPFLVSWRETLPDQIAQSQFYLLFSYYFEQ</sequence>
<comment type="caution">
    <text evidence="2">The sequence shown here is derived from an EMBL/GenBank/DDBJ whole genome shotgun (WGS) entry which is preliminary data.</text>
</comment>
<evidence type="ECO:0000313" key="2">
    <source>
        <dbReference type="EMBL" id="KFG53717.1"/>
    </source>
</evidence>
<dbReference type="EMBL" id="AEYH02000800">
    <property type="protein sequence ID" value="KFG53717.1"/>
    <property type="molecule type" value="Genomic_DNA"/>
</dbReference>
<dbReference type="GO" id="GO:0007018">
    <property type="term" value="P:microtubule-based movement"/>
    <property type="evidence" value="ECO:0007669"/>
    <property type="project" value="InterPro"/>
</dbReference>
<protein>
    <submittedName>
        <fullName evidence="2">Putative dynein heavy chain</fullName>
    </submittedName>
</protein>
<feature type="non-terminal residue" evidence="2">
    <location>
        <position position="186"/>
    </location>
</feature>
<dbReference type="PANTHER" id="PTHR45703:SF8">
    <property type="entry name" value="DYNEINS HEAVY CHAIN"/>
    <property type="match status" value="1"/>
</dbReference>
<dbReference type="Proteomes" id="UP000028838">
    <property type="component" value="Unassembled WGS sequence"/>
</dbReference>
<dbReference type="GO" id="GO:0030286">
    <property type="term" value="C:dynein complex"/>
    <property type="evidence" value="ECO:0007669"/>
    <property type="project" value="InterPro"/>
</dbReference>
<dbReference type="Gene3D" id="3.40.50.300">
    <property type="entry name" value="P-loop containing nucleotide triphosphate hydrolases"/>
    <property type="match status" value="1"/>
</dbReference>
<dbReference type="SUPFAM" id="SSF52540">
    <property type="entry name" value="P-loop containing nucleoside triphosphate hydrolases"/>
    <property type="match status" value="1"/>
</dbReference>
<dbReference type="GO" id="GO:0045505">
    <property type="term" value="F:dynein intermediate chain binding"/>
    <property type="evidence" value="ECO:0007669"/>
    <property type="project" value="InterPro"/>
</dbReference>
<dbReference type="InterPro" id="IPR027417">
    <property type="entry name" value="P-loop_NTPase"/>
</dbReference>
<dbReference type="InterPro" id="IPR011704">
    <property type="entry name" value="ATPase_dyneun-rel_AAA"/>
</dbReference>
<evidence type="ECO:0000259" key="1">
    <source>
        <dbReference type="Pfam" id="PF07728"/>
    </source>
</evidence>
<dbReference type="GO" id="GO:0051959">
    <property type="term" value="F:dynein light intermediate chain binding"/>
    <property type="evidence" value="ECO:0007669"/>
    <property type="project" value="InterPro"/>
</dbReference>
<dbReference type="InterPro" id="IPR026983">
    <property type="entry name" value="DHC"/>
</dbReference>
<dbReference type="AlphaFoldDB" id="A0A086LAP9"/>
<dbReference type="PANTHER" id="PTHR45703">
    <property type="entry name" value="DYNEIN HEAVY CHAIN"/>
    <property type="match status" value="1"/>
</dbReference>